<dbReference type="SUPFAM" id="SSF56059">
    <property type="entry name" value="Glutathione synthetase ATP-binding domain-like"/>
    <property type="match status" value="1"/>
</dbReference>
<protein>
    <recommendedName>
        <fullName evidence="6 15">Phosphoenolpyruvate synthase</fullName>
        <shortName evidence="15">PEP synthase</shortName>
        <ecNumber evidence="5 15">2.7.9.2</ecNumber>
    </recommendedName>
    <alternativeName>
        <fullName evidence="13 15">Pyruvate, water dikinase</fullName>
    </alternativeName>
</protein>
<dbReference type="PANTHER" id="PTHR43030">
    <property type="entry name" value="PHOSPHOENOLPYRUVATE SYNTHASE"/>
    <property type="match status" value="1"/>
</dbReference>
<feature type="domain" description="Pyruvate phosphate dikinase AMP/ATP-binding" evidence="17">
    <location>
        <begin position="30"/>
        <end position="365"/>
    </location>
</feature>
<dbReference type="Proteomes" id="UP001228905">
    <property type="component" value="Unassembled WGS sequence"/>
</dbReference>
<dbReference type="Pfam" id="PF00391">
    <property type="entry name" value="PEP-utilizers"/>
    <property type="match status" value="1"/>
</dbReference>
<dbReference type="SUPFAM" id="SSF52009">
    <property type="entry name" value="Phosphohistidine domain"/>
    <property type="match status" value="1"/>
</dbReference>
<dbReference type="PIRSF" id="PIRSF000854">
    <property type="entry name" value="PEP_synthase"/>
    <property type="match status" value="1"/>
</dbReference>
<evidence type="ECO:0000256" key="15">
    <source>
        <dbReference type="PIRNR" id="PIRNR000854"/>
    </source>
</evidence>
<dbReference type="InterPro" id="IPR002192">
    <property type="entry name" value="PPDK_AMP/ATP-bd"/>
</dbReference>
<evidence type="ECO:0000256" key="8">
    <source>
        <dbReference type="ARBA" id="ARBA00022723"/>
    </source>
</evidence>
<comment type="catalytic activity">
    <reaction evidence="14 15">
        <text>pyruvate + ATP + H2O = phosphoenolpyruvate + AMP + phosphate + 2 H(+)</text>
        <dbReference type="Rhea" id="RHEA:11364"/>
        <dbReference type="ChEBI" id="CHEBI:15361"/>
        <dbReference type="ChEBI" id="CHEBI:15377"/>
        <dbReference type="ChEBI" id="CHEBI:15378"/>
        <dbReference type="ChEBI" id="CHEBI:30616"/>
        <dbReference type="ChEBI" id="CHEBI:43474"/>
        <dbReference type="ChEBI" id="CHEBI:58702"/>
        <dbReference type="ChEBI" id="CHEBI:456215"/>
        <dbReference type="EC" id="2.7.9.2"/>
    </reaction>
</comment>
<comment type="cofactor">
    <cofactor evidence="1 15">
        <name>Mg(2+)</name>
        <dbReference type="ChEBI" id="CHEBI:18420"/>
    </cofactor>
</comment>
<dbReference type="Gene3D" id="3.20.20.60">
    <property type="entry name" value="Phosphoenolpyruvate-binding domains"/>
    <property type="match status" value="1"/>
</dbReference>
<dbReference type="InterPro" id="IPR000121">
    <property type="entry name" value="PEP_util_C"/>
</dbReference>
<dbReference type="NCBIfam" id="TIGR01418">
    <property type="entry name" value="PEP_synth"/>
    <property type="match status" value="1"/>
</dbReference>
<evidence type="ECO:0000256" key="1">
    <source>
        <dbReference type="ARBA" id="ARBA00001946"/>
    </source>
</evidence>
<keyword evidence="20" id="KW-1185">Reference proteome</keyword>
<evidence type="ECO:0000256" key="14">
    <source>
        <dbReference type="ARBA" id="ARBA00047700"/>
    </source>
</evidence>
<evidence type="ECO:0000259" key="18">
    <source>
        <dbReference type="Pfam" id="PF02896"/>
    </source>
</evidence>
<comment type="similarity">
    <text evidence="4 15">Belongs to the PEP-utilizing enzyme family.</text>
</comment>
<evidence type="ECO:0000259" key="16">
    <source>
        <dbReference type="Pfam" id="PF00391"/>
    </source>
</evidence>
<sequence length="814" mass="87524">MPASPPVPQPMSPDGDYVRWFKDLGLDDTPLVGGKTASLGELHRLLADGPVTAPDGFALTAAAYRDALTAAGAWVPLHALLDSLDLADVTALARAAAAARALVYEATGNPVLRRRIVQAFRALKARLGGEASFAVRSSATAEDLPTASFAGQHESFLHVRGEAAMVEACRRCFASLFTDRAIVYRATNGFDHFKVALSVAVMPMIRSDRTASGVTFTLDTETGFRDVVFTTGAYGLGENIVQGRVDPDEFYVHKPTYRAGFRAVLRRSLGAKQTRLVRGAGKSGGQALRALAVPARDRGRYCLTDEEVLALAGAAIVIEDHYSARAGQPTPMDIEWAKDGRDGRLYILQARPETVASRREARMVETYRLKARAKALVAGKAVGERIAAGPVRLVRGAGDLNAFRPGEVLVAPSTSPDWLPAMKIASAIVTEQGGRTCHAAIVAREIGLPAVVGAASAMSVLTAGQTVTVSCAEGETGSVYAGALDFAVERLALDSIPRPRTEVMVNLAQPDLAFRAAQLPAAGVGLARLEFIIGEQIGVHPMACAHPEQVASVRDRAAILRMSENRPKAWFVRRLAEGVGAIAAAFHPRPVIVRLSDFKTNEYARLLGGAAFEPVEENPMLGFRGAARYAHPRYADGFALECEALRHVREVMGLTNLRIMVPFCRRIDEARRVLDAMAAHGLKRGENGLEVYVMCEIPNNVISIDAFAELFDGFSIGSNDLTQLVLGVDRDSEVVAFDFDERDPGVLEMLRQAVEGAHRHGRHVGICGEAPATYPEIAAFLARLGIDSISVNPDSLPRTMRTIWDSEQAMAKQP</sequence>
<comment type="caution">
    <text evidence="19">The sequence shown here is derived from an EMBL/GenBank/DDBJ whole genome shotgun (WGS) entry which is preliminary data.</text>
</comment>
<evidence type="ECO:0000256" key="9">
    <source>
        <dbReference type="ARBA" id="ARBA00022741"/>
    </source>
</evidence>
<evidence type="ECO:0000256" key="12">
    <source>
        <dbReference type="ARBA" id="ARBA00022842"/>
    </source>
</evidence>
<keyword evidence="7 15" id="KW-0808">Transferase</keyword>
<dbReference type="Gene3D" id="3.50.30.10">
    <property type="entry name" value="Phosphohistidine domain"/>
    <property type="match status" value="1"/>
</dbReference>
<dbReference type="Pfam" id="PF01326">
    <property type="entry name" value="PPDK_N"/>
    <property type="match status" value="1"/>
</dbReference>
<feature type="domain" description="PEP-utilising enzyme C-terminal" evidence="18">
    <location>
        <begin position="500"/>
        <end position="803"/>
    </location>
</feature>
<name>A0ABU0IQY2_9CAUL</name>
<keyword evidence="10 15" id="KW-0418">Kinase</keyword>
<comment type="pathway">
    <text evidence="3 15">Carbohydrate biosynthesis; gluconeogenesis.</text>
</comment>
<evidence type="ECO:0000256" key="2">
    <source>
        <dbReference type="ARBA" id="ARBA00002988"/>
    </source>
</evidence>
<dbReference type="PANTHER" id="PTHR43030:SF1">
    <property type="entry name" value="PHOSPHOENOLPYRUVATE SYNTHASE"/>
    <property type="match status" value="1"/>
</dbReference>
<dbReference type="GO" id="GO:0008986">
    <property type="term" value="F:pyruvate, water dikinase activity"/>
    <property type="evidence" value="ECO:0007669"/>
    <property type="project" value="UniProtKB-EC"/>
</dbReference>
<dbReference type="SUPFAM" id="SSF51621">
    <property type="entry name" value="Phosphoenolpyruvate/pyruvate domain"/>
    <property type="match status" value="1"/>
</dbReference>
<dbReference type="InterPro" id="IPR013815">
    <property type="entry name" value="ATP_grasp_subdomain_1"/>
</dbReference>
<dbReference type="InterPro" id="IPR006319">
    <property type="entry name" value="PEP_synth"/>
</dbReference>
<organism evidence="19 20">
    <name type="scientific">Caulobacter ginsengisoli</name>
    <dbReference type="NCBI Taxonomy" id="400775"/>
    <lineage>
        <taxon>Bacteria</taxon>
        <taxon>Pseudomonadati</taxon>
        <taxon>Pseudomonadota</taxon>
        <taxon>Alphaproteobacteria</taxon>
        <taxon>Caulobacterales</taxon>
        <taxon>Caulobacteraceae</taxon>
        <taxon>Caulobacter</taxon>
    </lineage>
</organism>
<dbReference type="InterPro" id="IPR008279">
    <property type="entry name" value="PEP-util_enz_mobile_dom"/>
</dbReference>
<evidence type="ECO:0000256" key="11">
    <source>
        <dbReference type="ARBA" id="ARBA00022840"/>
    </source>
</evidence>
<evidence type="ECO:0000256" key="10">
    <source>
        <dbReference type="ARBA" id="ARBA00022777"/>
    </source>
</evidence>
<evidence type="ECO:0000256" key="4">
    <source>
        <dbReference type="ARBA" id="ARBA00007837"/>
    </source>
</evidence>
<evidence type="ECO:0000256" key="6">
    <source>
        <dbReference type="ARBA" id="ARBA00021623"/>
    </source>
</evidence>
<keyword evidence="9 15" id="KW-0547">Nucleotide-binding</keyword>
<evidence type="ECO:0000256" key="13">
    <source>
        <dbReference type="ARBA" id="ARBA00033470"/>
    </source>
</evidence>
<dbReference type="PROSITE" id="PS00370">
    <property type="entry name" value="PEP_ENZYMES_PHOS_SITE"/>
    <property type="match status" value="1"/>
</dbReference>
<evidence type="ECO:0000313" key="20">
    <source>
        <dbReference type="Proteomes" id="UP001228905"/>
    </source>
</evidence>
<keyword evidence="12 15" id="KW-0460">Magnesium</keyword>
<dbReference type="InterPro" id="IPR015813">
    <property type="entry name" value="Pyrv/PenolPyrv_kinase-like_dom"/>
</dbReference>
<proteinExistence type="inferred from homology"/>
<dbReference type="InterPro" id="IPR040442">
    <property type="entry name" value="Pyrv_kinase-like_dom_sf"/>
</dbReference>
<evidence type="ECO:0000256" key="3">
    <source>
        <dbReference type="ARBA" id="ARBA00004742"/>
    </source>
</evidence>
<gene>
    <name evidence="19" type="ORF">QO010_002155</name>
</gene>
<dbReference type="PROSITE" id="PS00742">
    <property type="entry name" value="PEP_ENZYMES_2"/>
    <property type="match status" value="1"/>
</dbReference>
<evidence type="ECO:0000256" key="7">
    <source>
        <dbReference type="ARBA" id="ARBA00022679"/>
    </source>
</evidence>
<evidence type="ECO:0000256" key="5">
    <source>
        <dbReference type="ARBA" id="ARBA00011996"/>
    </source>
</evidence>
<dbReference type="EC" id="2.7.9.2" evidence="5 15"/>
<accession>A0ABU0IQY2</accession>
<evidence type="ECO:0000313" key="19">
    <source>
        <dbReference type="EMBL" id="MDQ0464374.1"/>
    </source>
</evidence>
<keyword evidence="8 15" id="KW-0479">Metal-binding</keyword>
<keyword evidence="11 15" id="KW-0067">ATP-binding</keyword>
<dbReference type="InterPro" id="IPR023151">
    <property type="entry name" value="PEP_util_CS"/>
</dbReference>
<dbReference type="Pfam" id="PF02896">
    <property type="entry name" value="PEP-utilizers_C"/>
    <property type="match status" value="1"/>
</dbReference>
<dbReference type="EMBL" id="JAUSVS010000003">
    <property type="protein sequence ID" value="MDQ0464374.1"/>
    <property type="molecule type" value="Genomic_DNA"/>
</dbReference>
<reference evidence="19 20" key="1">
    <citation type="submission" date="2023-07" db="EMBL/GenBank/DDBJ databases">
        <title>Genomic Encyclopedia of Type Strains, Phase IV (KMG-IV): sequencing the most valuable type-strain genomes for metagenomic binning, comparative biology and taxonomic classification.</title>
        <authorList>
            <person name="Goeker M."/>
        </authorList>
    </citation>
    <scope>NUCLEOTIDE SEQUENCE [LARGE SCALE GENOMIC DNA]</scope>
    <source>
        <strain evidence="19 20">DSM 18695</strain>
    </source>
</reference>
<comment type="function">
    <text evidence="2 15">Catalyzes the phosphorylation of pyruvate to phosphoenolpyruvate.</text>
</comment>
<dbReference type="Gene3D" id="3.30.470.20">
    <property type="entry name" value="ATP-grasp fold, B domain"/>
    <property type="match status" value="1"/>
</dbReference>
<dbReference type="InterPro" id="IPR018274">
    <property type="entry name" value="PEP_util_AS"/>
</dbReference>
<dbReference type="NCBIfam" id="NF005057">
    <property type="entry name" value="PRK06464.1"/>
    <property type="match status" value="1"/>
</dbReference>
<dbReference type="Gene3D" id="3.30.1490.20">
    <property type="entry name" value="ATP-grasp fold, A domain"/>
    <property type="match status" value="1"/>
</dbReference>
<evidence type="ECO:0000259" key="17">
    <source>
        <dbReference type="Pfam" id="PF01326"/>
    </source>
</evidence>
<dbReference type="InterPro" id="IPR036637">
    <property type="entry name" value="Phosphohistidine_dom_sf"/>
</dbReference>
<dbReference type="RefSeq" id="WP_307348996.1">
    <property type="nucleotide sequence ID" value="NZ_JAUSVS010000003.1"/>
</dbReference>
<feature type="domain" description="PEP-utilising enzyme mobile" evidence="16">
    <location>
        <begin position="404"/>
        <end position="474"/>
    </location>
</feature>
<keyword evidence="19" id="KW-0670">Pyruvate</keyword>